<organism evidence="1 2">
    <name type="scientific">Choristoneura fumiferana</name>
    <name type="common">Spruce budworm moth</name>
    <name type="synonym">Archips fumiferana</name>
    <dbReference type="NCBI Taxonomy" id="7141"/>
    <lineage>
        <taxon>Eukaryota</taxon>
        <taxon>Metazoa</taxon>
        <taxon>Ecdysozoa</taxon>
        <taxon>Arthropoda</taxon>
        <taxon>Hexapoda</taxon>
        <taxon>Insecta</taxon>
        <taxon>Pterygota</taxon>
        <taxon>Neoptera</taxon>
        <taxon>Endopterygota</taxon>
        <taxon>Lepidoptera</taxon>
        <taxon>Glossata</taxon>
        <taxon>Ditrysia</taxon>
        <taxon>Tortricoidea</taxon>
        <taxon>Tortricidae</taxon>
        <taxon>Tortricinae</taxon>
        <taxon>Choristoneura</taxon>
    </lineage>
</organism>
<evidence type="ECO:0000313" key="2">
    <source>
        <dbReference type="Proteomes" id="UP001064048"/>
    </source>
</evidence>
<dbReference type="Proteomes" id="UP001064048">
    <property type="component" value="Chromosome 3"/>
</dbReference>
<evidence type="ECO:0000313" key="1">
    <source>
        <dbReference type="EMBL" id="KAI8428326.1"/>
    </source>
</evidence>
<sequence length="1220" mass="135779">MRFKHGLKVLAQSVQVIFKDKQLLLWVVYSNSVSEGHIACNPIYGRLLGLDEGAEVFVSPYGDVKVLDELYIDTDSPDDQEILEHNAELLQLRILDQLRLVVANQKCVVWISISLPIIFTPKKTGLLVNQSRIVVKVDAFNTLHSNTQSSENIPKEKGKQKGYNNIGIINQGMLQPYLNPPKRLYLRALPIDSDGKRNLIHPYIVFMHEDLLDSRYKDSTIILATMRNIPSIIHDTKDEDDSQGNRDINDLCVEIVPVDNIVFRSLCHEVYNKHIPTVLIPKSLNAIINVENGTKTVFTIIGDNIEQPEHVDIVTYSEQSQNEAEVIEKFKKCVIDNTHSGKKFLINDGMVKQNVHISSGFLQFKLKPDKLKYTLLNSESFRQCTVSAKCLSDTDFDFPKVPSISLDYDYKNYCRGVKSTEALVRKVVAYLFFEIHREATFKGVSEIKSNVLVTGLNGTGKSALCHIVQKELTVWSHILHCRSLRGRKDIPEALGKAILMCQERSPAVLICDDVDSLVPPNLEGSSPQDVAYYQRLAVIIKQLLQSCPGVVVLMTAVSVRELHPTLRQFGGRPLFTAHFDIPEMVHEERMELFKHLINSKIREQFLVLDEDIVKLAAGTAGYSVRDVTDHLNRTIFKAVKKKKSHPEEPQPRLVESLAKSKEEGNAFDIWGPVGGMEAVKQELTECIFWPLMYPALFPSQSCGILLYGAPGTGKSHVGSCLARLHNMSLIVVKGPELLSKYIGQSEKAVRDVFDKADMKRPCILFFDEFDSLAPKRGHDSTGVTDRVVNQLLARMDGAEGGARGPVIAATSRPDLIDPALLRPGRLQRHIYCAPPDQNDRLAVLQTLSKSVATAADVDLTQLAAATEGFSPADLKALLVTAQLGSLEKQLLSGVEKDMESVIVSKADIQSALLETKPSLSKDQRVFYDMIYKRFRGDKLSPDQKLMSRQMEKQRYPALFPSQSCGILLYGAPGTGKSHVGSCLARLHNMSLIVVKGPELLSKYIGQSEKAVRDVFDKADMKRPCILFFDEFDSLAPKRGHDSTGVTDRVVNQLLARMDGAEGGARGPVIAATSRPDLIDPALLRPGRLQRHIYCAPPDQNDRLAVLQTLSKSVATAADVDLTQLAAATEGFSPADLKALLVTAQLGSLEKQLLSGVEKDMESVIVSKADIQSALLETKPSLSKDQRVFYDMIYKRFRGDKLSPDQKLMSRQMEKQRVTLA</sequence>
<comment type="caution">
    <text evidence="1">The sequence shown here is derived from an EMBL/GenBank/DDBJ whole genome shotgun (WGS) entry which is preliminary data.</text>
</comment>
<dbReference type="EMBL" id="CM046103">
    <property type="protein sequence ID" value="KAI8428326.1"/>
    <property type="molecule type" value="Genomic_DNA"/>
</dbReference>
<proteinExistence type="predicted"/>
<protein>
    <submittedName>
        <fullName evidence="1">Uncharacterized protein</fullName>
    </submittedName>
</protein>
<accession>A0ACC0JWE3</accession>
<keyword evidence="2" id="KW-1185">Reference proteome</keyword>
<reference evidence="1 2" key="1">
    <citation type="journal article" date="2022" name="Genome Biol. Evol.">
        <title>The Spruce Budworm Genome: Reconstructing the Evolutionary History of Antifreeze Proteins.</title>
        <authorList>
            <person name="Beliveau C."/>
            <person name="Gagne P."/>
            <person name="Picq S."/>
            <person name="Vernygora O."/>
            <person name="Keeling C.I."/>
            <person name="Pinkney K."/>
            <person name="Doucet D."/>
            <person name="Wen F."/>
            <person name="Johnston J.S."/>
            <person name="Maaroufi H."/>
            <person name="Boyle B."/>
            <person name="Laroche J."/>
            <person name="Dewar K."/>
            <person name="Juretic N."/>
            <person name="Blackburn G."/>
            <person name="Nisole A."/>
            <person name="Brunet B."/>
            <person name="Brandao M."/>
            <person name="Lumley L."/>
            <person name="Duan J."/>
            <person name="Quan G."/>
            <person name="Lucarotti C.J."/>
            <person name="Roe A.D."/>
            <person name="Sperling F.A.H."/>
            <person name="Levesque R.C."/>
            <person name="Cusson M."/>
        </authorList>
    </citation>
    <scope>NUCLEOTIDE SEQUENCE [LARGE SCALE GENOMIC DNA]</scope>
    <source>
        <strain evidence="1">Glfc:IPQL:Cfum</strain>
    </source>
</reference>
<gene>
    <name evidence="1" type="ORF">MSG28_002520</name>
</gene>
<name>A0ACC0JWE3_CHOFU</name>